<sequence length="152" mass="17490">MVEDIQNVVEEGIIEVVELKSEKEYAEHLRIFLGVLRKQNLYAKFFKCELWSKSVAFLGHVVSKEMVVVDPQKIEAIKNWVWPSSVTEVRSFVGLTGHYGWFVKNFASIAIQLTNLTKKEISFEWTAICEESFQELKTLLTIAPILGPLRPF</sequence>
<keyword evidence="1" id="KW-1185">Reference proteome</keyword>
<dbReference type="PANTHER" id="PTHR37984">
    <property type="entry name" value="PROTEIN CBG26694"/>
    <property type="match status" value="1"/>
</dbReference>
<evidence type="ECO:0000313" key="2">
    <source>
        <dbReference type="RefSeq" id="XP_015064572.1"/>
    </source>
</evidence>
<gene>
    <name evidence="2" type="primary">LOC107009740</name>
</gene>
<dbReference type="InterPro" id="IPR050951">
    <property type="entry name" value="Retrovirus_Pol_polyprotein"/>
</dbReference>
<dbReference type="RefSeq" id="XP_015064572.1">
    <property type="nucleotide sequence ID" value="XM_015209086.1"/>
</dbReference>
<dbReference type="PANTHER" id="PTHR37984:SF5">
    <property type="entry name" value="PROTEIN NYNRIN-LIKE"/>
    <property type="match status" value="1"/>
</dbReference>
<proteinExistence type="predicted"/>
<organism evidence="1 2">
    <name type="scientific">Solanum pennellii</name>
    <name type="common">Tomato</name>
    <name type="synonym">Lycopersicon pennellii</name>
    <dbReference type="NCBI Taxonomy" id="28526"/>
    <lineage>
        <taxon>Eukaryota</taxon>
        <taxon>Viridiplantae</taxon>
        <taxon>Streptophyta</taxon>
        <taxon>Embryophyta</taxon>
        <taxon>Tracheophyta</taxon>
        <taxon>Spermatophyta</taxon>
        <taxon>Magnoliopsida</taxon>
        <taxon>eudicotyledons</taxon>
        <taxon>Gunneridae</taxon>
        <taxon>Pentapetalae</taxon>
        <taxon>asterids</taxon>
        <taxon>lamiids</taxon>
        <taxon>Solanales</taxon>
        <taxon>Solanaceae</taxon>
        <taxon>Solanoideae</taxon>
        <taxon>Solaneae</taxon>
        <taxon>Solanum</taxon>
        <taxon>Solanum subgen. Lycopersicon</taxon>
    </lineage>
</organism>
<dbReference type="InterPro" id="IPR043128">
    <property type="entry name" value="Rev_trsase/Diguanyl_cyclase"/>
</dbReference>
<evidence type="ECO:0000313" key="1">
    <source>
        <dbReference type="Proteomes" id="UP000694930"/>
    </source>
</evidence>
<reference evidence="1" key="1">
    <citation type="journal article" date="2014" name="Nat. Genet.">
        <title>The genome of the stress-tolerant wild tomato species Solanum pennellii.</title>
        <authorList>
            <person name="Bolger A."/>
            <person name="Scossa F."/>
            <person name="Bolger M.E."/>
            <person name="Lanz C."/>
            <person name="Maumus F."/>
            <person name="Tohge T."/>
            <person name="Quesneville H."/>
            <person name="Alseekh S."/>
            <person name="Sorensen I."/>
            <person name="Lichtenstein G."/>
            <person name="Fich E.A."/>
            <person name="Conte M."/>
            <person name="Keller H."/>
            <person name="Schneeberger K."/>
            <person name="Schwacke R."/>
            <person name="Ofner I."/>
            <person name="Vrebalov J."/>
            <person name="Xu Y."/>
            <person name="Osorio S."/>
            <person name="Aflitos S.A."/>
            <person name="Schijlen E."/>
            <person name="Jimenez-Gomez J.M."/>
            <person name="Ryngajllo M."/>
            <person name="Kimura S."/>
            <person name="Kumar R."/>
            <person name="Koenig D."/>
            <person name="Headland L.R."/>
            <person name="Maloof J.N."/>
            <person name="Sinha N."/>
            <person name="van Ham R.C."/>
            <person name="Lankhorst R.K."/>
            <person name="Mao L."/>
            <person name="Vogel A."/>
            <person name="Arsova B."/>
            <person name="Panstruga R."/>
            <person name="Fei Z."/>
            <person name="Rose J.K."/>
            <person name="Zamir D."/>
            <person name="Carrari F."/>
            <person name="Giovannoni J.J."/>
            <person name="Weigel D."/>
            <person name="Usadel B."/>
            <person name="Fernie A.R."/>
        </authorList>
    </citation>
    <scope>NUCLEOTIDE SEQUENCE [LARGE SCALE GENOMIC DNA]</scope>
    <source>
        <strain evidence="1">cv. LA0716</strain>
    </source>
</reference>
<name>A0ABM1G1F9_SOLPN</name>
<dbReference type="InterPro" id="IPR043502">
    <property type="entry name" value="DNA/RNA_pol_sf"/>
</dbReference>
<protein>
    <submittedName>
        <fullName evidence="2">Uncharacterized protein LOC107009740</fullName>
    </submittedName>
</protein>
<dbReference type="Proteomes" id="UP000694930">
    <property type="component" value="Chromosome 2"/>
</dbReference>
<dbReference type="Gene3D" id="3.30.70.270">
    <property type="match status" value="2"/>
</dbReference>
<dbReference type="SUPFAM" id="SSF56672">
    <property type="entry name" value="DNA/RNA polymerases"/>
    <property type="match status" value="1"/>
</dbReference>
<dbReference type="GeneID" id="107009740"/>
<reference evidence="2" key="2">
    <citation type="submission" date="2025-08" db="UniProtKB">
        <authorList>
            <consortium name="RefSeq"/>
        </authorList>
    </citation>
    <scope>IDENTIFICATION</scope>
</reference>
<accession>A0ABM1G1F9</accession>